<feature type="transmembrane region" description="Helical" evidence="1">
    <location>
        <begin position="6"/>
        <end position="25"/>
    </location>
</feature>
<dbReference type="EMBL" id="SJPO01000006">
    <property type="protein sequence ID" value="TWT75831.1"/>
    <property type="molecule type" value="Genomic_DNA"/>
</dbReference>
<dbReference type="InterPro" id="IPR029062">
    <property type="entry name" value="Class_I_gatase-like"/>
</dbReference>
<dbReference type="Gene3D" id="3.40.50.410">
    <property type="entry name" value="von Willebrand factor, type A domain"/>
    <property type="match status" value="1"/>
</dbReference>
<evidence type="ECO:0000259" key="4">
    <source>
        <dbReference type="Pfam" id="PF13519"/>
    </source>
</evidence>
<keyword evidence="1" id="KW-0812">Transmembrane</keyword>
<evidence type="ECO:0000313" key="6">
    <source>
        <dbReference type="Proteomes" id="UP000318478"/>
    </source>
</evidence>
<gene>
    <name evidence="5" type="ORF">Pla123a_26130</name>
</gene>
<dbReference type="InterPro" id="IPR011933">
    <property type="entry name" value="Double_TM_dom"/>
</dbReference>
<feature type="transmembrane region" description="Helical" evidence="1">
    <location>
        <begin position="57"/>
        <end position="75"/>
    </location>
</feature>
<name>A0A5C5YLL4_9BACT</name>
<dbReference type="Pfam" id="PF07705">
    <property type="entry name" value="CARDB"/>
    <property type="match status" value="1"/>
</dbReference>
<dbReference type="InterPro" id="IPR002035">
    <property type="entry name" value="VWF_A"/>
</dbReference>
<feature type="domain" description="VWFA" evidence="4">
    <location>
        <begin position="95"/>
        <end position="205"/>
    </location>
</feature>
<evidence type="ECO:0000259" key="3">
    <source>
        <dbReference type="Pfam" id="PF07705"/>
    </source>
</evidence>
<evidence type="ECO:0000256" key="1">
    <source>
        <dbReference type="SAM" id="Phobius"/>
    </source>
</evidence>
<reference evidence="5 6" key="1">
    <citation type="submission" date="2019-02" db="EMBL/GenBank/DDBJ databases">
        <title>Deep-cultivation of Planctomycetes and their phenomic and genomic characterization uncovers novel biology.</title>
        <authorList>
            <person name="Wiegand S."/>
            <person name="Jogler M."/>
            <person name="Boedeker C."/>
            <person name="Pinto D."/>
            <person name="Vollmers J."/>
            <person name="Rivas-Marin E."/>
            <person name="Kohn T."/>
            <person name="Peeters S.H."/>
            <person name="Heuer A."/>
            <person name="Rast P."/>
            <person name="Oberbeckmann S."/>
            <person name="Bunk B."/>
            <person name="Jeske O."/>
            <person name="Meyerdierks A."/>
            <person name="Storesund J.E."/>
            <person name="Kallscheuer N."/>
            <person name="Luecker S."/>
            <person name="Lage O.M."/>
            <person name="Pohl T."/>
            <person name="Merkel B.J."/>
            <person name="Hornburger P."/>
            <person name="Mueller R.-W."/>
            <person name="Bruemmer F."/>
            <person name="Labrenz M."/>
            <person name="Spormann A.M."/>
            <person name="Op Den Camp H."/>
            <person name="Overmann J."/>
            <person name="Amann R."/>
            <person name="Jetten M.S.M."/>
            <person name="Mascher T."/>
            <person name="Medema M.H."/>
            <person name="Devos D.P."/>
            <person name="Kaster A.-K."/>
            <person name="Ovreas L."/>
            <person name="Rohde M."/>
            <person name="Galperin M.Y."/>
            <person name="Jogler C."/>
        </authorList>
    </citation>
    <scope>NUCLEOTIDE SEQUENCE [LARGE SCALE GENOMIC DNA]</scope>
    <source>
        <strain evidence="5 6">Pla123a</strain>
    </source>
</reference>
<dbReference type="InterPro" id="IPR011635">
    <property type="entry name" value="CARDB"/>
</dbReference>
<dbReference type="InterPro" id="IPR013783">
    <property type="entry name" value="Ig-like_fold"/>
</dbReference>
<dbReference type="NCBIfam" id="TIGR02226">
    <property type="entry name" value="two_anch"/>
    <property type="match status" value="1"/>
</dbReference>
<dbReference type="Gene3D" id="3.40.50.880">
    <property type="match status" value="1"/>
</dbReference>
<protein>
    <recommendedName>
        <fullName evidence="7">VWFA domain-containing protein</fullName>
    </recommendedName>
</protein>
<keyword evidence="1" id="KW-1133">Transmembrane helix</keyword>
<dbReference type="PANTHER" id="PTHR37464">
    <property type="entry name" value="BLL2463 PROTEIN"/>
    <property type="match status" value="1"/>
</dbReference>
<dbReference type="Pfam" id="PF13519">
    <property type="entry name" value="VWA_2"/>
    <property type="match status" value="1"/>
</dbReference>
<dbReference type="Pfam" id="PF07584">
    <property type="entry name" value="BatA"/>
    <property type="match status" value="1"/>
</dbReference>
<proteinExistence type="predicted"/>
<dbReference type="SUPFAM" id="SSF53300">
    <property type="entry name" value="vWA-like"/>
    <property type="match status" value="1"/>
</dbReference>
<dbReference type="InterPro" id="IPR036465">
    <property type="entry name" value="vWFA_dom_sf"/>
</dbReference>
<keyword evidence="1" id="KW-0472">Membrane</keyword>
<feature type="domain" description="Aerotolerance regulator N-terminal" evidence="2">
    <location>
        <begin position="1"/>
        <end position="77"/>
    </location>
</feature>
<sequence length="728" mass="77273">MTFAFPSLLWIGLPLLAGVVAIHLLNLRRQKPIKWAAMDFLLESERVNKAWINLRQWLLLAARLLVIALAVFALAKPALKKFTLSALADSRVRHVVVLDDSYSMSDEGAGTAAWGDAVAAVDRVVGFAAERPGHEVSLIRSSAVGDPELVAGDDDQGKTRLRTLLSASRPSQLAAPLTPAIQAAHELCEGAPTGARTIAYLVTDGRRREIEPLSETVAAVESLQQSGAEVRWVSCVASHNPNLTLTDLSPLPGPGAAGVEVRMQVTVANNGSAPTTDALVQITRDGSASPAVEIGRIEPGKQATRQFSVLFREPGPHRVTARLEADAISADNARYSVLPLVTERKVLLVDGSPKGRESAPYAAALRPNAKLNTGWAPERVSPRELSPAADFDKYMAVFLLDLETLPDGVAESLWDYVRRGGGLFIAAGENADPNYYNAQLLNSRPQGAANRALPLRLERQVRPPRAEGGDMRGSDHPLFNVFSGDRDSFLGLVSINYLQSVSPFDENLATRVLARHSSGAPLVIEHSAGEGRCVVMLTTVGQKPRRDESWSNLSTLPVFPVLALELAAYLGEPAIAPHGLTVGAAWKDAVREGASAPVRISRLERGSAAPIADAPAGELASLPHPGEAGFYKVELLGADPASDRWFAVNVDPAEGDLRLAAPNELKDALARIGVPVETAVALSASAGDDGPSPLPPLLAMVALGLLLGEQVLGVSASYHQTPSGRAAR</sequence>
<keyword evidence="6" id="KW-1185">Reference proteome</keyword>
<accession>A0A5C5YLL4</accession>
<comment type="caution">
    <text evidence="5">The sequence shown here is derived from an EMBL/GenBank/DDBJ whole genome shotgun (WGS) entry which is preliminary data.</text>
</comment>
<organism evidence="5 6">
    <name type="scientific">Posidoniimonas polymericola</name>
    <dbReference type="NCBI Taxonomy" id="2528002"/>
    <lineage>
        <taxon>Bacteria</taxon>
        <taxon>Pseudomonadati</taxon>
        <taxon>Planctomycetota</taxon>
        <taxon>Planctomycetia</taxon>
        <taxon>Pirellulales</taxon>
        <taxon>Lacipirellulaceae</taxon>
        <taxon>Posidoniimonas</taxon>
    </lineage>
</organism>
<evidence type="ECO:0000259" key="2">
    <source>
        <dbReference type="Pfam" id="PF07584"/>
    </source>
</evidence>
<dbReference type="AlphaFoldDB" id="A0A5C5YLL4"/>
<dbReference type="Proteomes" id="UP000318478">
    <property type="component" value="Unassembled WGS sequence"/>
</dbReference>
<dbReference type="InterPro" id="IPR024163">
    <property type="entry name" value="Aerotolerance_reg_N"/>
</dbReference>
<evidence type="ECO:0008006" key="7">
    <source>
        <dbReference type="Google" id="ProtNLM"/>
    </source>
</evidence>
<dbReference type="SUPFAM" id="SSF52317">
    <property type="entry name" value="Class I glutamine amidotransferase-like"/>
    <property type="match status" value="1"/>
</dbReference>
<feature type="domain" description="CARDB" evidence="3">
    <location>
        <begin position="241"/>
        <end position="326"/>
    </location>
</feature>
<dbReference type="PANTHER" id="PTHR37464:SF1">
    <property type="entry name" value="BLL2463 PROTEIN"/>
    <property type="match status" value="1"/>
</dbReference>
<dbReference type="Gene3D" id="2.60.40.10">
    <property type="entry name" value="Immunoglobulins"/>
    <property type="match status" value="1"/>
</dbReference>
<evidence type="ECO:0000313" key="5">
    <source>
        <dbReference type="EMBL" id="TWT75831.1"/>
    </source>
</evidence>